<dbReference type="STRING" id="313628.LNTAR_09659"/>
<keyword evidence="3" id="KW-1185">Reference proteome</keyword>
<organism evidence="2 3">
    <name type="scientific">Lentisphaera araneosa HTCC2155</name>
    <dbReference type="NCBI Taxonomy" id="313628"/>
    <lineage>
        <taxon>Bacteria</taxon>
        <taxon>Pseudomonadati</taxon>
        <taxon>Lentisphaerota</taxon>
        <taxon>Lentisphaeria</taxon>
        <taxon>Lentisphaerales</taxon>
        <taxon>Lentisphaeraceae</taxon>
        <taxon>Lentisphaera</taxon>
    </lineage>
</organism>
<reference evidence="2 3" key="1">
    <citation type="journal article" date="2010" name="J. Bacteriol.">
        <title>Genome sequence of Lentisphaera araneosa HTCC2155T, the type species of the order Lentisphaerales in the phylum Lentisphaerae.</title>
        <authorList>
            <person name="Thrash J.C."/>
            <person name="Cho J.C."/>
            <person name="Vergin K.L."/>
            <person name="Morris R.M."/>
            <person name="Giovannoni S.J."/>
        </authorList>
    </citation>
    <scope>NUCLEOTIDE SEQUENCE [LARGE SCALE GENOMIC DNA]</scope>
    <source>
        <strain evidence="2 3">HTCC2155</strain>
    </source>
</reference>
<dbReference type="PANTHER" id="PTHR30093">
    <property type="entry name" value="GENERAL SECRETION PATHWAY PROTEIN G"/>
    <property type="match status" value="1"/>
</dbReference>
<keyword evidence="1" id="KW-0812">Transmembrane</keyword>
<dbReference type="Gene3D" id="3.30.700.10">
    <property type="entry name" value="Glycoprotein, Type 4 Pilin"/>
    <property type="match status" value="1"/>
</dbReference>
<accession>A6DIH3</accession>
<comment type="caution">
    <text evidence="2">The sequence shown here is derived from an EMBL/GenBank/DDBJ whole genome shotgun (WGS) entry which is preliminary data.</text>
</comment>
<evidence type="ECO:0000313" key="2">
    <source>
        <dbReference type="EMBL" id="EDM28827.1"/>
    </source>
</evidence>
<evidence type="ECO:0000256" key="1">
    <source>
        <dbReference type="SAM" id="Phobius"/>
    </source>
</evidence>
<protein>
    <submittedName>
        <fullName evidence="2">Uncharacterized protein</fullName>
    </submittedName>
</protein>
<dbReference type="AlphaFoldDB" id="A6DIH3"/>
<evidence type="ECO:0000313" key="3">
    <source>
        <dbReference type="Proteomes" id="UP000004947"/>
    </source>
</evidence>
<sequence>MKNKHFTLIELLVVIAIIGILASLLLPSLGKARKTSKTVVSKNNLKQLYTGVLMYADNYDGTICYPINNPYPIAAGFVHWRRLIYEDMTGTKFSLDPSAADEMAVSNYDNLLNCPIVRENRDETIHNAAGEGDYSMNRYFQNDTQAKLNNLTGLGKIEPFMTPGGGQANETTAAIIYSSNQLNTRTGIGYYYNGKSFGSYIDGSILDFSYSYGAYIHSDIALKQNFK</sequence>
<name>A6DIH3_9BACT</name>
<gene>
    <name evidence="2" type="ORF">LNTAR_09659</name>
</gene>
<dbReference type="RefSeq" id="WP_007277704.1">
    <property type="nucleotide sequence ID" value="NZ_ABCK01000004.1"/>
</dbReference>
<dbReference type="Proteomes" id="UP000004947">
    <property type="component" value="Unassembled WGS sequence"/>
</dbReference>
<dbReference type="NCBIfam" id="TIGR02532">
    <property type="entry name" value="IV_pilin_GFxxxE"/>
    <property type="match status" value="1"/>
</dbReference>
<dbReference type="InterPro" id="IPR012902">
    <property type="entry name" value="N_methyl_site"/>
</dbReference>
<dbReference type="eggNOG" id="COG2165">
    <property type="taxonomic scope" value="Bacteria"/>
</dbReference>
<dbReference type="SUPFAM" id="SSF54523">
    <property type="entry name" value="Pili subunits"/>
    <property type="match status" value="1"/>
</dbReference>
<dbReference type="EMBL" id="ABCK01000004">
    <property type="protein sequence ID" value="EDM28827.1"/>
    <property type="molecule type" value="Genomic_DNA"/>
</dbReference>
<keyword evidence="1" id="KW-1133">Transmembrane helix</keyword>
<keyword evidence="1" id="KW-0472">Membrane</keyword>
<proteinExistence type="predicted"/>
<dbReference type="InterPro" id="IPR045584">
    <property type="entry name" value="Pilin-like"/>
</dbReference>
<feature type="transmembrane region" description="Helical" evidence="1">
    <location>
        <begin position="6"/>
        <end position="26"/>
    </location>
</feature>